<feature type="compositionally biased region" description="Polar residues" evidence="1">
    <location>
        <begin position="94"/>
        <end position="103"/>
    </location>
</feature>
<evidence type="ECO:0000256" key="1">
    <source>
        <dbReference type="SAM" id="MobiDB-lite"/>
    </source>
</evidence>
<reference evidence="2" key="1">
    <citation type="journal article" date="2019" name="bioRxiv">
        <title>The Genome of the Zebra Mussel, Dreissena polymorpha: A Resource for Invasive Species Research.</title>
        <authorList>
            <person name="McCartney M.A."/>
            <person name="Auch B."/>
            <person name="Kono T."/>
            <person name="Mallez S."/>
            <person name="Zhang Y."/>
            <person name="Obille A."/>
            <person name="Becker A."/>
            <person name="Abrahante J.E."/>
            <person name="Garbe J."/>
            <person name="Badalamenti J.P."/>
            <person name="Herman A."/>
            <person name="Mangelson H."/>
            <person name="Liachko I."/>
            <person name="Sullivan S."/>
            <person name="Sone E.D."/>
            <person name="Koren S."/>
            <person name="Silverstein K.A.T."/>
            <person name="Beckman K.B."/>
            <person name="Gohl D.M."/>
        </authorList>
    </citation>
    <scope>NUCLEOTIDE SEQUENCE</scope>
    <source>
        <strain evidence="2">Duluth1</strain>
        <tissue evidence="2">Whole animal</tissue>
    </source>
</reference>
<name>A0A9D4BNS1_DREPO</name>
<comment type="caution">
    <text evidence="2">The sequence shown here is derived from an EMBL/GenBank/DDBJ whole genome shotgun (WGS) entry which is preliminary data.</text>
</comment>
<dbReference type="AlphaFoldDB" id="A0A9D4BNS1"/>
<accession>A0A9D4BNS1</accession>
<sequence>MPKDYKCEGLEDVRTNESNINMVVQLVFDILSGRLWTSQFITNSHYIGQKVITPMEDVSSNQHYVSINNTCTVETTIAEQPTISINDEEEDTIPSGQDYSDSTAQKRDLELHEETVLRPNINNHSETIYERRIQYKLEKAVDVMDQR</sequence>
<keyword evidence="3" id="KW-1185">Reference proteome</keyword>
<organism evidence="2 3">
    <name type="scientific">Dreissena polymorpha</name>
    <name type="common">Zebra mussel</name>
    <name type="synonym">Mytilus polymorpha</name>
    <dbReference type="NCBI Taxonomy" id="45954"/>
    <lineage>
        <taxon>Eukaryota</taxon>
        <taxon>Metazoa</taxon>
        <taxon>Spiralia</taxon>
        <taxon>Lophotrochozoa</taxon>
        <taxon>Mollusca</taxon>
        <taxon>Bivalvia</taxon>
        <taxon>Autobranchia</taxon>
        <taxon>Heteroconchia</taxon>
        <taxon>Euheterodonta</taxon>
        <taxon>Imparidentia</taxon>
        <taxon>Neoheterodontei</taxon>
        <taxon>Myida</taxon>
        <taxon>Dreissenoidea</taxon>
        <taxon>Dreissenidae</taxon>
        <taxon>Dreissena</taxon>
    </lineage>
</organism>
<gene>
    <name evidence="2" type="ORF">DPMN_074804</name>
</gene>
<evidence type="ECO:0000313" key="2">
    <source>
        <dbReference type="EMBL" id="KAH3699842.1"/>
    </source>
</evidence>
<proteinExistence type="predicted"/>
<protein>
    <submittedName>
        <fullName evidence="2">Uncharacterized protein</fullName>
    </submittedName>
</protein>
<reference evidence="2" key="2">
    <citation type="submission" date="2020-11" db="EMBL/GenBank/DDBJ databases">
        <authorList>
            <person name="McCartney M.A."/>
            <person name="Auch B."/>
            <person name="Kono T."/>
            <person name="Mallez S."/>
            <person name="Becker A."/>
            <person name="Gohl D.M."/>
            <person name="Silverstein K.A.T."/>
            <person name="Koren S."/>
            <person name="Bechman K.B."/>
            <person name="Herman A."/>
            <person name="Abrahante J.E."/>
            <person name="Garbe J."/>
        </authorList>
    </citation>
    <scope>NUCLEOTIDE SEQUENCE</scope>
    <source>
        <strain evidence="2">Duluth1</strain>
        <tissue evidence="2">Whole animal</tissue>
    </source>
</reference>
<dbReference type="Proteomes" id="UP000828390">
    <property type="component" value="Unassembled WGS sequence"/>
</dbReference>
<feature type="region of interest" description="Disordered" evidence="1">
    <location>
        <begin position="82"/>
        <end position="108"/>
    </location>
</feature>
<evidence type="ECO:0000313" key="3">
    <source>
        <dbReference type="Proteomes" id="UP000828390"/>
    </source>
</evidence>
<dbReference type="EMBL" id="JAIWYP010000015">
    <property type="protein sequence ID" value="KAH3699842.1"/>
    <property type="molecule type" value="Genomic_DNA"/>
</dbReference>